<dbReference type="Pfam" id="PF13830">
    <property type="entry name" value="DUF4192"/>
    <property type="match status" value="1"/>
</dbReference>
<gene>
    <name evidence="1" type="ORF">ATJ97_0349</name>
</gene>
<dbReference type="InterPro" id="IPR025447">
    <property type="entry name" value="DUF4192"/>
</dbReference>
<reference evidence="1 2" key="1">
    <citation type="submission" date="2017-10" db="EMBL/GenBank/DDBJ databases">
        <title>Sequencing the genomes of 1000 actinobacteria strains.</title>
        <authorList>
            <person name="Klenk H.-P."/>
        </authorList>
    </citation>
    <scope>NUCLEOTIDE SEQUENCE [LARGE SCALE GENOMIC DNA]</scope>
    <source>
        <strain evidence="1 2">DSM 21838</strain>
    </source>
</reference>
<dbReference type="AlphaFoldDB" id="A0A2A9EI00"/>
<sequence>MTTAQTIRLSESCDLLALVPYRLGFHPAESAVLVTLTGTPQGTRRVGLVARMDLSDLDEPSRGPAAAAVLAGHVAATEPDEGLLVLYTDTPDDSGRLEAVVAHLTDALDAELWPVAPDLETWVVGPDGWAHLDACDCCPAAGRPLAELSASAGALAMVVAGYGATGRRSDLGVERVTDTDALGAAHVAAEEERRRRAAVLRSCGGAPLVRGAAFGVPGARPARDQLPLERWREDAARLWDGAVASAGPGPAGGASAEALGRLLVALGDKVVRDAVVAAAMVGGGACTAEFLDPDVVVRAFETETPPDLGAVGAAIALAHRVAAHAPPGDGGPALGLLAYLAWWGNEGARADVVARQALAEEPGHRLAELVVAALDAGVPPAWVGRR</sequence>
<dbReference type="OrthoDB" id="4954868at2"/>
<protein>
    <submittedName>
        <fullName evidence="1">Uncharacterized protein DUF4192</fullName>
    </submittedName>
</protein>
<organism evidence="1 2">
    <name type="scientific">Georgenia soli</name>
    <dbReference type="NCBI Taxonomy" id="638953"/>
    <lineage>
        <taxon>Bacteria</taxon>
        <taxon>Bacillati</taxon>
        <taxon>Actinomycetota</taxon>
        <taxon>Actinomycetes</taxon>
        <taxon>Micrococcales</taxon>
        <taxon>Bogoriellaceae</taxon>
        <taxon>Georgenia</taxon>
    </lineage>
</organism>
<proteinExistence type="predicted"/>
<dbReference type="EMBL" id="PDJI01000004">
    <property type="protein sequence ID" value="PFG37885.1"/>
    <property type="molecule type" value="Genomic_DNA"/>
</dbReference>
<evidence type="ECO:0000313" key="2">
    <source>
        <dbReference type="Proteomes" id="UP000222106"/>
    </source>
</evidence>
<dbReference type="RefSeq" id="WP_098482260.1">
    <property type="nucleotide sequence ID" value="NZ_PDJI01000004.1"/>
</dbReference>
<comment type="caution">
    <text evidence="1">The sequence shown here is derived from an EMBL/GenBank/DDBJ whole genome shotgun (WGS) entry which is preliminary data.</text>
</comment>
<dbReference type="Proteomes" id="UP000222106">
    <property type="component" value="Unassembled WGS sequence"/>
</dbReference>
<evidence type="ECO:0000313" key="1">
    <source>
        <dbReference type="EMBL" id="PFG37885.1"/>
    </source>
</evidence>
<accession>A0A2A9EI00</accession>
<name>A0A2A9EI00_9MICO</name>
<keyword evidence="2" id="KW-1185">Reference proteome</keyword>